<evidence type="ECO:0000313" key="1">
    <source>
        <dbReference type="EMBL" id="RUS31212.1"/>
    </source>
</evidence>
<accession>A0A433QN47</accession>
<evidence type="ECO:0000313" key="2">
    <source>
        <dbReference type="Proteomes" id="UP000274822"/>
    </source>
</evidence>
<dbReference type="EMBL" id="RBNJ01003165">
    <property type="protein sequence ID" value="RUS31212.1"/>
    <property type="molecule type" value="Genomic_DNA"/>
</dbReference>
<reference evidence="1 2" key="1">
    <citation type="journal article" date="2018" name="New Phytol.">
        <title>Phylogenomics of Endogonaceae and evolution of mycorrhizas within Mucoromycota.</title>
        <authorList>
            <person name="Chang Y."/>
            <person name="Desiro A."/>
            <person name="Na H."/>
            <person name="Sandor L."/>
            <person name="Lipzen A."/>
            <person name="Clum A."/>
            <person name="Barry K."/>
            <person name="Grigoriev I.V."/>
            <person name="Martin F.M."/>
            <person name="Stajich J.E."/>
            <person name="Smith M.E."/>
            <person name="Bonito G."/>
            <person name="Spatafora J.W."/>
        </authorList>
    </citation>
    <scope>NUCLEOTIDE SEQUENCE [LARGE SCALE GENOMIC DNA]</scope>
    <source>
        <strain evidence="1 2">AD002</strain>
    </source>
</reference>
<comment type="caution">
    <text evidence="1">The sequence shown here is derived from an EMBL/GenBank/DDBJ whole genome shotgun (WGS) entry which is preliminary data.</text>
</comment>
<dbReference type="Gene3D" id="3.40.1460.10">
    <property type="entry name" value="Nuclease A inhibitor-like"/>
    <property type="match status" value="1"/>
</dbReference>
<keyword evidence="2" id="KW-1185">Reference proteome</keyword>
<dbReference type="AlphaFoldDB" id="A0A433QN47"/>
<sequence length="235" mass="25886">MDPKDASFFSMLTNPIINPLQVNTISPNTTTQADPVEMNQLPSPSTAAAAAAATSHAAQSPRVDFIRRKLLDAANDLVYITEAEYPFEFVLVSWPRQLPSLLIQNDPPNKFFPTASEFAKIAGFGFSFQKALSDAPVQPTEDPDFVCQSLSLAQFFEPLVSGSDPFNQSHGYLQLHDTFVELFGADGVKVYMIGERKISVWILGRLQNRDVGPEEGEATAEERVLVGLKTYRVDS</sequence>
<proteinExistence type="predicted"/>
<organism evidence="1 2">
    <name type="scientific">Jimgerdemannia flammicorona</name>
    <dbReference type="NCBI Taxonomy" id="994334"/>
    <lineage>
        <taxon>Eukaryota</taxon>
        <taxon>Fungi</taxon>
        <taxon>Fungi incertae sedis</taxon>
        <taxon>Mucoromycota</taxon>
        <taxon>Mucoromycotina</taxon>
        <taxon>Endogonomycetes</taxon>
        <taxon>Endogonales</taxon>
        <taxon>Endogonaceae</taxon>
        <taxon>Jimgerdemannia</taxon>
    </lineage>
</organism>
<gene>
    <name evidence="1" type="ORF">BC938DRAFT_478249</name>
</gene>
<protein>
    <submittedName>
        <fullName evidence="1">Uncharacterized protein</fullName>
    </submittedName>
</protein>
<name>A0A433QN47_9FUNG</name>
<dbReference type="Proteomes" id="UP000274822">
    <property type="component" value="Unassembled WGS sequence"/>
</dbReference>